<organism evidence="1 2">
    <name type="scientific">Spirosoma soli</name>
    <dbReference type="NCBI Taxonomy" id="1770529"/>
    <lineage>
        <taxon>Bacteria</taxon>
        <taxon>Pseudomonadati</taxon>
        <taxon>Bacteroidota</taxon>
        <taxon>Cytophagia</taxon>
        <taxon>Cytophagales</taxon>
        <taxon>Cytophagaceae</taxon>
        <taxon>Spirosoma</taxon>
    </lineage>
</organism>
<protein>
    <submittedName>
        <fullName evidence="1">Uncharacterized protein</fullName>
    </submittedName>
</protein>
<proteinExistence type="predicted"/>
<comment type="caution">
    <text evidence="1">The sequence shown here is derived from an EMBL/GenBank/DDBJ whole genome shotgun (WGS) entry which is preliminary data.</text>
</comment>
<evidence type="ECO:0000313" key="2">
    <source>
        <dbReference type="Proteomes" id="UP001597469"/>
    </source>
</evidence>
<gene>
    <name evidence="1" type="ORF">ACFSUS_03255</name>
</gene>
<accession>A0ABW5LXX2</accession>
<name>A0ABW5LXX2_9BACT</name>
<dbReference type="RefSeq" id="WP_381518984.1">
    <property type="nucleotide sequence ID" value="NZ_JBHULN010000001.1"/>
</dbReference>
<evidence type="ECO:0000313" key="1">
    <source>
        <dbReference type="EMBL" id="MFD2569633.1"/>
    </source>
</evidence>
<dbReference type="Proteomes" id="UP001597469">
    <property type="component" value="Unassembled WGS sequence"/>
</dbReference>
<dbReference type="EMBL" id="JBHULN010000001">
    <property type="protein sequence ID" value="MFD2569633.1"/>
    <property type="molecule type" value="Genomic_DNA"/>
</dbReference>
<keyword evidence="2" id="KW-1185">Reference proteome</keyword>
<sequence>MLQQKRIKTLSFESLHQLIDQAHQEINRRQQFIELIPSLRLQEIALSVRARDLLYRTIAEKKKLNYWQDAGKLTLCETLKILVLKDWIQIRYKNAKAYDEIRSAFQSSKAPLERYYGEIEVEI</sequence>
<reference evidence="2" key="1">
    <citation type="journal article" date="2019" name="Int. J. Syst. Evol. Microbiol.">
        <title>The Global Catalogue of Microorganisms (GCM) 10K type strain sequencing project: providing services to taxonomists for standard genome sequencing and annotation.</title>
        <authorList>
            <consortium name="The Broad Institute Genomics Platform"/>
            <consortium name="The Broad Institute Genome Sequencing Center for Infectious Disease"/>
            <person name="Wu L."/>
            <person name="Ma J."/>
        </authorList>
    </citation>
    <scope>NUCLEOTIDE SEQUENCE [LARGE SCALE GENOMIC DNA]</scope>
    <source>
        <strain evidence="2">KCTC 42805</strain>
    </source>
</reference>